<keyword evidence="2" id="KW-1133">Transmembrane helix</keyword>
<evidence type="ECO:0000313" key="4">
    <source>
        <dbReference type="Proteomes" id="UP001174936"/>
    </source>
</evidence>
<accession>A0AA39YEM4</accession>
<keyword evidence="2" id="KW-0812">Transmembrane</keyword>
<name>A0AA39YEM4_9PEZI</name>
<feature type="transmembrane region" description="Helical" evidence="2">
    <location>
        <begin position="447"/>
        <end position="466"/>
    </location>
</feature>
<gene>
    <name evidence="3" type="ORF">B0T16DRAFT_386709</name>
</gene>
<reference evidence="3" key="1">
    <citation type="submission" date="2023-06" db="EMBL/GenBank/DDBJ databases">
        <title>Genome-scale phylogeny and comparative genomics of the fungal order Sordariales.</title>
        <authorList>
            <consortium name="Lawrence Berkeley National Laboratory"/>
            <person name="Hensen N."/>
            <person name="Bonometti L."/>
            <person name="Westerberg I."/>
            <person name="Brannstrom I.O."/>
            <person name="Guillou S."/>
            <person name="Cros-Aarteil S."/>
            <person name="Calhoun S."/>
            <person name="Haridas S."/>
            <person name="Kuo A."/>
            <person name="Mondo S."/>
            <person name="Pangilinan J."/>
            <person name="Riley R."/>
            <person name="Labutti K."/>
            <person name="Andreopoulos B."/>
            <person name="Lipzen A."/>
            <person name="Chen C."/>
            <person name="Yanf M."/>
            <person name="Daum C."/>
            <person name="Ng V."/>
            <person name="Clum A."/>
            <person name="Steindorff A."/>
            <person name="Ohm R."/>
            <person name="Martin F."/>
            <person name="Silar P."/>
            <person name="Natvig D."/>
            <person name="Lalanne C."/>
            <person name="Gautier V."/>
            <person name="Ament-Velasquez S.L."/>
            <person name="Kruys A."/>
            <person name="Hutchinson M.I."/>
            <person name="Powell A.J."/>
            <person name="Barry K."/>
            <person name="Miller A.N."/>
            <person name="Grigoriev I.V."/>
            <person name="Debuchy R."/>
            <person name="Gladieux P."/>
            <person name="Thoren M.H."/>
            <person name="Johannesson H."/>
        </authorList>
    </citation>
    <scope>NUCLEOTIDE SEQUENCE</scope>
    <source>
        <strain evidence="3">SMH2532-1</strain>
    </source>
</reference>
<keyword evidence="4" id="KW-1185">Reference proteome</keyword>
<evidence type="ECO:0000313" key="3">
    <source>
        <dbReference type="EMBL" id="KAK0651238.1"/>
    </source>
</evidence>
<keyword evidence="2" id="KW-0472">Membrane</keyword>
<evidence type="ECO:0000256" key="2">
    <source>
        <dbReference type="SAM" id="Phobius"/>
    </source>
</evidence>
<feature type="compositionally biased region" description="Low complexity" evidence="1">
    <location>
        <begin position="363"/>
        <end position="389"/>
    </location>
</feature>
<feature type="region of interest" description="Disordered" evidence="1">
    <location>
        <begin position="517"/>
        <end position="536"/>
    </location>
</feature>
<sequence length="645" mass="71279">MSVLLGDIERARAAHDAQRHLDLDLEEDLGDENGNDIQPTLPSGTDGIDDEESHPLPSAYLLDFREGAVRRKRYITPGEFGNALRRPPGAETTSRREGLLLVLRGLPEEYVRVIGESAGDIDPGFVEAHAERRCYRPRGVWRGHSEFEHWEYPELVQGFDPATTTNRQPKGDMMVSPKICSVGKGDLAAVFCRASVWMGSYTPILFLDRPIWKDAATSLHKAQRTVCVVDQGECCDAAAGARKEGDTILSLESIIQTFSSGAADGLRFPRSILLEEMVFDLWLELFELLAPPTHSKRGVSMTSCLWQMLHSLELNEDASTYNARRRQKRGEMRFSTSEDWSTLLARVHRRSTLLSATTLSKKPSLTPSSTLITTTSTRTPGGTRRAGASSAFPPGRTPGRSGRELLDENHRALDRISYLGGILLPLPIVSSVLSMNDAYGPDGDKFFIFWAVSLPLSVVAVMVIYADTIRKAEVWVEVASEHVGVLAPAANVEGVDIKEKQGTASLWQRIARGAKGKQDEEAQVIPHSAEDNTQPRVEQRIFSTPAPAASTPVGDKLDEQASDRDDVEEEEPIQFPTLFSLGPGLYAAAAEEEEPPSVIMEPPSADGRRRKAWQRKKLGWGGAMKAIVSHRKPRVICIDVEHRFW</sequence>
<feature type="compositionally biased region" description="Basic and acidic residues" evidence="1">
    <location>
        <begin position="555"/>
        <end position="564"/>
    </location>
</feature>
<feature type="region of interest" description="Disordered" evidence="1">
    <location>
        <begin position="543"/>
        <end position="571"/>
    </location>
</feature>
<dbReference type="EMBL" id="JAULSV010000002">
    <property type="protein sequence ID" value="KAK0651238.1"/>
    <property type="molecule type" value="Genomic_DNA"/>
</dbReference>
<feature type="transmembrane region" description="Helical" evidence="2">
    <location>
        <begin position="416"/>
        <end position="435"/>
    </location>
</feature>
<organism evidence="3 4">
    <name type="scientific">Cercophora newfieldiana</name>
    <dbReference type="NCBI Taxonomy" id="92897"/>
    <lineage>
        <taxon>Eukaryota</taxon>
        <taxon>Fungi</taxon>
        <taxon>Dikarya</taxon>
        <taxon>Ascomycota</taxon>
        <taxon>Pezizomycotina</taxon>
        <taxon>Sordariomycetes</taxon>
        <taxon>Sordariomycetidae</taxon>
        <taxon>Sordariales</taxon>
        <taxon>Lasiosphaeriaceae</taxon>
        <taxon>Cercophora</taxon>
    </lineage>
</organism>
<feature type="region of interest" description="Disordered" evidence="1">
    <location>
        <begin position="358"/>
        <end position="403"/>
    </location>
</feature>
<protein>
    <submittedName>
        <fullName evidence="3">Uncharacterized protein</fullName>
    </submittedName>
</protein>
<feature type="region of interest" description="Disordered" evidence="1">
    <location>
        <begin position="590"/>
        <end position="609"/>
    </location>
</feature>
<evidence type="ECO:0000256" key="1">
    <source>
        <dbReference type="SAM" id="MobiDB-lite"/>
    </source>
</evidence>
<comment type="caution">
    <text evidence="3">The sequence shown here is derived from an EMBL/GenBank/DDBJ whole genome shotgun (WGS) entry which is preliminary data.</text>
</comment>
<proteinExistence type="predicted"/>
<dbReference type="AlphaFoldDB" id="A0AA39YEM4"/>
<dbReference type="Proteomes" id="UP001174936">
    <property type="component" value="Unassembled WGS sequence"/>
</dbReference>
<feature type="region of interest" description="Disordered" evidence="1">
    <location>
        <begin position="28"/>
        <end position="53"/>
    </location>
</feature>